<dbReference type="EMBL" id="QJNS01000244">
    <property type="protein sequence ID" value="RYO81673.1"/>
    <property type="molecule type" value="Genomic_DNA"/>
</dbReference>
<feature type="compositionally biased region" description="Low complexity" evidence="1">
    <location>
        <begin position="16"/>
        <end position="39"/>
    </location>
</feature>
<sequence length="421" mass="43589">MSDHPSPIVPVFEQAAGSEEAPAAENAATGAGSATAVAEEPADEIAAAEETPAAADSAADVSVPAPDPAPAAPDVVAAVGAAGSDADYEAGDEAGDHAASSISAVSAPGSPALATVEQLSEAAAAGFVFAHSAAWEMARDEADLIAAEDFMVLNPALFPAYQPEPDYVPSVARVVSMKIAGVTVLIHRYALAWFQGLAWLFDGGAWEASEEAFAGEPLGGWKVLLLAMYGGVSLGVLDRDGFAARDFADALELALRWIFLYPDSPSAVAYDDDNDNDAASDNGNGNYEIAIHLPPDDVVAAIAAMMRDYFVGFDSWGAIPVNALTRNLHEALYEEIRDAFEAYSALPPAVRRFPLAGFGLLLRLNCDPAFLAAKALSMDPALRALVDAAGEEDVGGEALAAGDLALFAGEDREADEEAVDY</sequence>
<comment type="caution">
    <text evidence="2">The sequence shown here is derived from an EMBL/GenBank/DDBJ whole genome shotgun (WGS) entry which is preliminary data.</text>
</comment>
<dbReference type="Proteomes" id="UP000294003">
    <property type="component" value="Unassembled WGS sequence"/>
</dbReference>
<reference evidence="2 3" key="1">
    <citation type="submission" date="2018-06" db="EMBL/GenBank/DDBJ databases">
        <title>Complete Genomes of Monosporascus.</title>
        <authorList>
            <person name="Robinson A.J."/>
            <person name="Natvig D.O."/>
        </authorList>
    </citation>
    <scope>NUCLEOTIDE SEQUENCE [LARGE SCALE GENOMIC DNA]</scope>
    <source>
        <strain evidence="2 3">CBS 609.92</strain>
    </source>
</reference>
<organism evidence="2 3">
    <name type="scientific">Monosporascus cannonballus</name>
    <dbReference type="NCBI Taxonomy" id="155416"/>
    <lineage>
        <taxon>Eukaryota</taxon>
        <taxon>Fungi</taxon>
        <taxon>Dikarya</taxon>
        <taxon>Ascomycota</taxon>
        <taxon>Pezizomycotina</taxon>
        <taxon>Sordariomycetes</taxon>
        <taxon>Xylariomycetidae</taxon>
        <taxon>Xylariales</taxon>
        <taxon>Xylariales incertae sedis</taxon>
        <taxon>Monosporascus</taxon>
    </lineage>
</organism>
<gene>
    <name evidence="2" type="ORF">DL762_006990</name>
</gene>
<feature type="compositionally biased region" description="Low complexity" evidence="1">
    <location>
        <begin position="48"/>
        <end position="64"/>
    </location>
</feature>
<evidence type="ECO:0000313" key="3">
    <source>
        <dbReference type="Proteomes" id="UP000294003"/>
    </source>
</evidence>
<keyword evidence="3" id="KW-1185">Reference proteome</keyword>
<protein>
    <submittedName>
        <fullName evidence="2">Uncharacterized protein</fullName>
    </submittedName>
</protein>
<name>A0ABY0H4S9_9PEZI</name>
<evidence type="ECO:0000313" key="2">
    <source>
        <dbReference type="EMBL" id="RYO81673.1"/>
    </source>
</evidence>
<accession>A0ABY0H4S9</accession>
<feature type="region of interest" description="Disordered" evidence="1">
    <location>
        <begin position="16"/>
        <end position="72"/>
    </location>
</feature>
<evidence type="ECO:0000256" key="1">
    <source>
        <dbReference type="SAM" id="MobiDB-lite"/>
    </source>
</evidence>
<proteinExistence type="predicted"/>